<dbReference type="KEGG" id="paro:CUV01_17150"/>
<gene>
    <name evidence="4" type="ORF">CUV01_17150</name>
</gene>
<dbReference type="InterPro" id="IPR036271">
    <property type="entry name" value="Tet_transcr_reg_TetR-rel_C_sf"/>
</dbReference>
<dbReference type="Gene3D" id="1.10.357.10">
    <property type="entry name" value="Tetracycline Repressor, domain 2"/>
    <property type="match status" value="1"/>
</dbReference>
<keyword evidence="1" id="KW-0805">Transcription regulation</keyword>
<dbReference type="InterPro" id="IPR025996">
    <property type="entry name" value="MT1864/Rv1816-like_C"/>
</dbReference>
<proteinExistence type="predicted"/>
<dbReference type="Pfam" id="PF13305">
    <property type="entry name" value="TetR_C_33"/>
    <property type="match status" value="1"/>
</dbReference>
<reference evidence="4 5" key="1">
    <citation type="submission" date="2017-12" db="EMBL/GenBank/DDBJ databases">
        <authorList>
            <person name="Hurst M.R.H."/>
        </authorList>
    </citation>
    <scope>NUCLEOTIDE SEQUENCE [LARGE SCALE GENOMIC DNA]</scope>
    <source>
        <strain evidence="4 5">BM15</strain>
    </source>
</reference>
<dbReference type="EMBL" id="CP025408">
    <property type="protein sequence ID" value="AUH34877.1"/>
    <property type="molecule type" value="Genomic_DNA"/>
</dbReference>
<sequence length="201" mass="22390">MEMLSSHRPALPSLPEIAKHAGQDVEAVEKIFGSVQEVLDTLAEQGLMKLVDTCLRTVTKAPPDDPAVQFRALSTAYLEWACDNPEQFRLLQYSKLVDIEGNEKLARYVRSMHDVMLRLLHNAQERGQIVKSADPHLMLLTGRALLLGLARMVIDDNMNEWHPGTTARKAAQRALDDYMDAMTIASGWTNFKSPTTTDAAS</sequence>
<feature type="domain" description="HTH-type transcriptional regulator MT1864/Rv1816-like C-terminal" evidence="3">
    <location>
        <begin position="70"/>
        <end position="177"/>
    </location>
</feature>
<evidence type="ECO:0000256" key="1">
    <source>
        <dbReference type="ARBA" id="ARBA00023015"/>
    </source>
</evidence>
<evidence type="ECO:0000313" key="4">
    <source>
        <dbReference type="EMBL" id="AUH34877.1"/>
    </source>
</evidence>
<keyword evidence="2" id="KW-0804">Transcription</keyword>
<dbReference type="RefSeq" id="WP_101461537.1">
    <property type="nucleotide sequence ID" value="NZ_CP025408.1"/>
</dbReference>
<organism evidence="4 5">
    <name type="scientific">Paracoccus tegillarcae</name>
    <dbReference type="NCBI Taxonomy" id="1529068"/>
    <lineage>
        <taxon>Bacteria</taxon>
        <taxon>Pseudomonadati</taxon>
        <taxon>Pseudomonadota</taxon>
        <taxon>Alphaproteobacteria</taxon>
        <taxon>Rhodobacterales</taxon>
        <taxon>Paracoccaceae</taxon>
        <taxon>Paracoccus</taxon>
    </lineage>
</organism>
<keyword evidence="5" id="KW-1185">Reference proteome</keyword>
<accession>A0A2K9EN45</accession>
<dbReference type="Proteomes" id="UP000233742">
    <property type="component" value="Chromosome"/>
</dbReference>
<dbReference type="AlphaFoldDB" id="A0A2K9EN45"/>
<dbReference type="SUPFAM" id="SSF48498">
    <property type="entry name" value="Tetracyclin repressor-like, C-terminal domain"/>
    <property type="match status" value="1"/>
</dbReference>
<dbReference type="OrthoDB" id="7056813at2"/>
<evidence type="ECO:0000259" key="3">
    <source>
        <dbReference type="Pfam" id="PF13305"/>
    </source>
</evidence>
<evidence type="ECO:0000313" key="5">
    <source>
        <dbReference type="Proteomes" id="UP000233742"/>
    </source>
</evidence>
<name>A0A2K9EN45_9RHOB</name>
<protein>
    <recommendedName>
        <fullName evidence="3">HTH-type transcriptional regulator MT1864/Rv1816-like C-terminal domain-containing protein</fullName>
    </recommendedName>
</protein>
<evidence type="ECO:0000256" key="2">
    <source>
        <dbReference type="ARBA" id="ARBA00023163"/>
    </source>
</evidence>